<feature type="transmembrane region" description="Helical" evidence="1">
    <location>
        <begin position="492"/>
        <end position="513"/>
    </location>
</feature>
<name>A0A2D2DGS6_9BURK</name>
<feature type="transmembrane region" description="Helical" evidence="1">
    <location>
        <begin position="395"/>
        <end position="415"/>
    </location>
</feature>
<dbReference type="RefSeq" id="WP_099874171.1">
    <property type="nucleotide sequence ID" value="NZ_CP024608.1"/>
</dbReference>
<dbReference type="EMBL" id="CP024608">
    <property type="protein sequence ID" value="ATQ74180.1"/>
    <property type="molecule type" value="Genomic_DNA"/>
</dbReference>
<feature type="transmembrane region" description="Helical" evidence="1">
    <location>
        <begin position="348"/>
        <end position="371"/>
    </location>
</feature>
<organism evidence="2 3">
    <name type="scientific">Massilia violaceinigra</name>
    <dbReference type="NCBI Taxonomy" id="2045208"/>
    <lineage>
        <taxon>Bacteria</taxon>
        <taxon>Pseudomonadati</taxon>
        <taxon>Pseudomonadota</taxon>
        <taxon>Betaproteobacteria</taxon>
        <taxon>Burkholderiales</taxon>
        <taxon>Oxalobacteraceae</taxon>
        <taxon>Telluria group</taxon>
        <taxon>Massilia</taxon>
    </lineage>
</organism>
<keyword evidence="1" id="KW-0472">Membrane</keyword>
<dbReference type="AlphaFoldDB" id="A0A2D2DGS6"/>
<feature type="transmembrane region" description="Helical" evidence="1">
    <location>
        <begin position="190"/>
        <end position="208"/>
    </location>
</feature>
<feature type="transmembrane region" description="Helical" evidence="1">
    <location>
        <begin position="78"/>
        <end position="99"/>
    </location>
</feature>
<dbReference type="Proteomes" id="UP000229897">
    <property type="component" value="Chromosome"/>
</dbReference>
<proteinExistence type="predicted"/>
<keyword evidence="3" id="KW-1185">Reference proteome</keyword>
<feature type="transmembrane region" description="Helical" evidence="1">
    <location>
        <begin position="322"/>
        <end position="342"/>
    </location>
</feature>
<feature type="transmembrane region" description="Helical" evidence="1">
    <location>
        <begin position="120"/>
        <end position="141"/>
    </location>
</feature>
<dbReference type="OrthoDB" id="8751915at2"/>
<dbReference type="KEGG" id="mass:CR152_06470"/>
<protein>
    <submittedName>
        <fullName evidence="2">Uncharacterized protein</fullName>
    </submittedName>
</protein>
<gene>
    <name evidence="2" type="ORF">CR152_06470</name>
</gene>
<feature type="transmembrane region" description="Helical" evidence="1">
    <location>
        <begin position="249"/>
        <end position="268"/>
    </location>
</feature>
<keyword evidence="1" id="KW-1133">Transmembrane helix</keyword>
<feature type="transmembrane region" description="Helical" evidence="1">
    <location>
        <begin position="39"/>
        <end position="58"/>
    </location>
</feature>
<evidence type="ECO:0000313" key="2">
    <source>
        <dbReference type="EMBL" id="ATQ74180.1"/>
    </source>
</evidence>
<evidence type="ECO:0000256" key="1">
    <source>
        <dbReference type="SAM" id="Phobius"/>
    </source>
</evidence>
<feature type="transmembrane region" description="Helical" evidence="1">
    <location>
        <begin position="459"/>
        <end position="480"/>
    </location>
</feature>
<accession>A0A2D2DGS6</accession>
<keyword evidence="1" id="KW-0812">Transmembrane</keyword>
<evidence type="ECO:0000313" key="3">
    <source>
        <dbReference type="Proteomes" id="UP000229897"/>
    </source>
</evidence>
<sequence length="518" mass="55151">MARAGSALWLLRHELRLFMFDILGARKDTVRTGVNKKAVAVWLILALLMHGFAFMVLMEARLPAGAPTHKLLLMVSAAMAGLFTMMMSTGLNTSVTALFERRDLDLLLSSPIPSRSVFTVRLAAITATSCTLYLFFLTPFAHAGMVLGQLRWLGIYPAIVGMALVSSSVSMLLTLALVRSLGVRRTRVTAQLLGAVSGAAIFLLAQAYNSALGPALQRFVKRLLPLLDNGAALGADSIFWLPAKAALGMPLPALLMIGVGGAVFWLTARLTHGFFVHGVQQAAGAARVAKAPPGGLRFRFGRGLTRTILVKEWRLIWRDPQLIAQVGLQLMYLLPLFMPLLFGRAAALPAVAAALAFLCGALSASLSWIVISAEDAPDMLRGAPCSQGTIRRAKLAAVVIPPIAVALLPLCWLALRQPAAAATILLTCTLCALNSAMVVAWCSRPALRGDFKVRSKGNLVCTIAEILTGAGWATLSYILAYGLTVAGWQAPVVVGAALNVLLLIAFAATARFLRKKPA</sequence>
<feature type="transmembrane region" description="Helical" evidence="1">
    <location>
        <begin position="153"/>
        <end position="178"/>
    </location>
</feature>
<feature type="transmembrane region" description="Helical" evidence="1">
    <location>
        <begin position="421"/>
        <end position="447"/>
    </location>
</feature>
<reference evidence="2" key="1">
    <citation type="submission" date="2017-10" db="EMBL/GenBank/DDBJ databases">
        <title>Massilia psychrophilum sp. nov., a novel purple-pigmented bacterium isolated from Tianshan glacier, Xinjiang Municipality, China.</title>
        <authorList>
            <person name="Wang H."/>
        </authorList>
    </citation>
    <scope>NUCLEOTIDE SEQUENCE [LARGE SCALE GENOMIC DNA]</scope>
    <source>
        <strain evidence="2">B2</strain>
    </source>
</reference>